<dbReference type="AlphaFoldDB" id="A0A0F9AEE1"/>
<evidence type="ECO:0000256" key="2">
    <source>
        <dbReference type="SAM" id="Phobius"/>
    </source>
</evidence>
<reference evidence="3" key="1">
    <citation type="journal article" date="2015" name="Nature">
        <title>Complex archaea that bridge the gap between prokaryotes and eukaryotes.</title>
        <authorList>
            <person name="Spang A."/>
            <person name="Saw J.H."/>
            <person name="Jorgensen S.L."/>
            <person name="Zaremba-Niedzwiedzka K."/>
            <person name="Martijn J."/>
            <person name="Lind A.E."/>
            <person name="van Eijk R."/>
            <person name="Schleper C."/>
            <person name="Guy L."/>
            <person name="Ettema T.J."/>
        </authorList>
    </citation>
    <scope>NUCLEOTIDE SEQUENCE</scope>
</reference>
<keyword evidence="2" id="KW-0472">Membrane</keyword>
<proteinExistence type="predicted"/>
<feature type="coiled-coil region" evidence="1">
    <location>
        <begin position="45"/>
        <end position="72"/>
    </location>
</feature>
<keyword evidence="1" id="KW-0175">Coiled coil</keyword>
<name>A0A0F9AEE1_9ZZZZ</name>
<organism evidence="3">
    <name type="scientific">marine sediment metagenome</name>
    <dbReference type="NCBI Taxonomy" id="412755"/>
    <lineage>
        <taxon>unclassified sequences</taxon>
        <taxon>metagenomes</taxon>
        <taxon>ecological metagenomes</taxon>
    </lineage>
</organism>
<gene>
    <name evidence="3" type="ORF">LCGC14_2859530</name>
</gene>
<evidence type="ECO:0000313" key="3">
    <source>
        <dbReference type="EMBL" id="KKK76844.1"/>
    </source>
</evidence>
<feature type="transmembrane region" description="Helical" evidence="2">
    <location>
        <begin position="12"/>
        <end position="30"/>
    </location>
</feature>
<evidence type="ECO:0000256" key="1">
    <source>
        <dbReference type="SAM" id="Coils"/>
    </source>
</evidence>
<accession>A0A0F9AEE1</accession>
<dbReference type="EMBL" id="LAZR01055228">
    <property type="protein sequence ID" value="KKK76844.1"/>
    <property type="molecule type" value="Genomic_DNA"/>
</dbReference>
<protein>
    <submittedName>
        <fullName evidence="3">Uncharacterized protein</fullName>
    </submittedName>
</protein>
<keyword evidence="2" id="KW-1133">Transmembrane helix</keyword>
<comment type="caution">
    <text evidence="3">The sequence shown here is derived from an EMBL/GenBank/DDBJ whole genome shotgun (WGS) entry which is preliminary data.</text>
</comment>
<sequence>MAEREKMSITEISGICIVLSSIVAVVWTISNHPNYKYCDETYMRKDLHSQEYKTLTEKIDELKEKIEDMKSA</sequence>
<keyword evidence="2" id="KW-0812">Transmembrane</keyword>